<evidence type="ECO:0000256" key="1">
    <source>
        <dbReference type="SAM" id="MobiDB-lite"/>
    </source>
</evidence>
<protein>
    <submittedName>
        <fullName evidence="2">MazG-like family protein</fullName>
    </submittedName>
</protein>
<dbReference type="GO" id="GO:0009143">
    <property type="term" value="P:nucleoside triphosphate catabolic process"/>
    <property type="evidence" value="ECO:0007669"/>
    <property type="project" value="InterPro"/>
</dbReference>
<proteinExistence type="predicted"/>
<dbReference type="Proteomes" id="UP000693970">
    <property type="component" value="Unassembled WGS sequence"/>
</dbReference>
<gene>
    <name evidence="2" type="ORF">IV203_026822</name>
</gene>
<feature type="compositionally biased region" description="Polar residues" evidence="1">
    <location>
        <begin position="174"/>
        <end position="190"/>
    </location>
</feature>
<dbReference type="EMBL" id="JAGRRH010000010">
    <property type="protein sequence ID" value="KAG7363461.1"/>
    <property type="molecule type" value="Genomic_DNA"/>
</dbReference>
<sequence length="326" mass="36012">MRVEALSIRSSVAPTSSASPTSVMMATAASANDHGDYSSSNNNNNPRSCILQVGVCTGRLCELANTHPAFISNLTDRTATTAKDSAFHTFTSTDHLVTTIADLFVSLWLTSRVLKLNLIVAIQNKLKLNEKKYPVEHCKGKAGKYTQYSHLTGITKTNQVTEVAKEDDDEDNNKSISSTPSTLTHQDPSQNTSSTTTNTIPEWRTVLTLSQVTMEIPRLANTIASFAEDRLWTRYHTPRNLVMALLGEVGELSELLQFKGDGHEDYNSQQQQPFDLVLSLERKELDKLSQELADVSIYLLRLATVCNVVSPLCEALDGMTTERKED</sequence>
<keyword evidence="3" id="KW-1185">Reference proteome</keyword>
<name>A0A9K3PXV5_9STRA</name>
<dbReference type="OrthoDB" id="411123at2759"/>
<feature type="region of interest" description="Disordered" evidence="1">
    <location>
        <begin position="162"/>
        <end position="198"/>
    </location>
</feature>
<organism evidence="2 3">
    <name type="scientific">Nitzschia inconspicua</name>
    <dbReference type="NCBI Taxonomy" id="303405"/>
    <lineage>
        <taxon>Eukaryota</taxon>
        <taxon>Sar</taxon>
        <taxon>Stramenopiles</taxon>
        <taxon>Ochrophyta</taxon>
        <taxon>Bacillariophyta</taxon>
        <taxon>Bacillariophyceae</taxon>
        <taxon>Bacillariophycidae</taxon>
        <taxon>Bacillariales</taxon>
        <taxon>Bacillariaceae</taxon>
        <taxon>Nitzschia</taxon>
    </lineage>
</organism>
<dbReference type="CDD" id="cd11537">
    <property type="entry name" value="NTP-PPase_RS21-C6_like"/>
    <property type="match status" value="1"/>
</dbReference>
<accession>A0A9K3PXV5</accession>
<comment type="caution">
    <text evidence="2">The sequence shown here is derived from an EMBL/GenBank/DDBJ whole genome shotgun (WGS) entry which is preliminary data.</text>
</comment>
<dbReference type="GO" id="GO:0047429">
    <property type="term" value="F:nucleoside triphosphate diphosphatase activity"/>
    <property type="evidence" value="ECO:0007669"/>
    <property type="project" value="InterPro"/>
</dbReference>
<evidence type="ECO:0000313" key="2">
    <source>
        <dbReference type="EMBL" id="KAG7363461.1"/>
    </source>
</evidence>
<evidence type="ECO:0000313" key="3">
    <source>
        <dbReference type="Proteomes" id="UP000693970"/>
    </source>
</evidence>
<dbReference type="InterPro" id="IPR025984">
    <property type="entry name" value="DCTPP"/>
</dbReference>
<dbReference type="PANTHER" id="PTHR14552">
    <property type="match status" value="1"/>
</dbReference>
<reference evidence="2" key="2">
    <citation type="submission" date="2021-04" db="EMBL/GenBank/DDBJ databases">
        <authorList>
            <person name="Podell S."/>
        </authorList>
    </citation>
    <scope>NUCLEOTIDE SEQUENCE</scope>
    <source>
        <strain evidence="2">Hildebrandi</strain>
    </source>
</reference>
<dbReference type="AlphaFoldDB" id="A0A9K3PXV5"/>
<dbReference type="PANTHER" id="PTHR14552:SF21">
    <property type="entry name" value="DCTP PYROPHOSPHATASE 1"/>
    <property type="match status" value="1"/>
</dbReference>
<reference evidence="2" key="1">
    <citation type="journal article" date="2021" name="Sci. Rep.">
        <title>Diploid genomic architecture of Nitzschia inconspicua, an elite biomass production diatom.</title>
        <authorList>
            <person name="Oliver A."/>
            <person name="Podell S."/>
            <person name="Pinowska A."/>
            <person name="Traller J.C."/>
            <person name="Smith S.R."/>
            <person name="McClure R."/>
            <person name="Beliaev A."/>
            <person name="Bohutskyi P."/>
            <person name="Hill E.A."/>
            <person name="Rabines A."/>
            <person name="Zheng H."/>
            <person name="Allen L.Z."/>
            <person name="Kuo A."/>
            <person name="Grigoriev I.V."/>
            <person name="Allen A.E."/>
            <person name="Hazlebeck D."/>
            <person name="Allen E.E."/>
        </authorList>
    </citation>
    <scope>NUCLEOTIDE SEQUENCE</scope>
    <source>
        <strain evidence="2">Hildebrandi</strain>
    </source>
</reference>